<keyword evidence="2" id="KW-0472">Membrane</keyword>
<feature type="region of interest" description="Disordered" evidence="1">
    <location>
        <begin position="196"/>
        <end position="229"/>
    </location>
</feature>
<evidence type="ECO:0000256" key="2">
    <source>
        <dbReference type="SAM" id="Phobius"/>
    </source>
</evidence>
<dbReference type="PANTHER" id="PTHR23257">
    <property type="entry name" value="SERINE-THREONINE PROTEIN KINASE"/>
    <property type="match status" value="1"/>
</dbReference>
<organism evidence="4 5">
    <name type="scientific">Blattamonas nauphoetae</name>
    <dbReference type="NCBI Taxonomy" id="2049346"/>
    <lineage>
        <taxon>Eukaryota</taxon>
        <taxon>Metamonada</taxon>
        <taxon>Preaxostyla</taxon>
        <taxon>Oxymonadida</taxon>
        <taxon>Blattamonas</taxon>
    </lineage>
</organism>
<evidence type="ECO:0000313" key="5">
    <source>
        <dbReference type="Proteomes" id="UP001281761"/>
    </source>
</evidence>
<evidence type="ECO:0000256" key="1">
    <source>
        <dbReference type="SAM" id="MobiDB-lite"/>
    </source>
</evidence>
<proteinExistence type="predicted"/>
<dbReference type="PROSITE" id="PS50011">
    <property type="entry name" value="PROTEIN_KINASE_DOM"/>
    <property type="match status" value="1"/>
</dbReference>
<dbReference type="Proteomes" id="UP001281761">
    <property type="component" value="Unassembled WGS sequence"/>
</dbReference>
<feature type="region of interest" description="Disordered" evidence="1">
    <location>
        <begin position="241"/>
        <end position="265"/>
    </location>
</feature>
<dbReference type="InterPro" id="IPR011009">
    <property type="entry name" value="Kinase-like_dom_sf"/>
</dbReference>
<protein>
    <recommendedName>
        <fullName evidence="3">Protein kinase domain-containing protein</fullName>
    </recommendedName>
</protein>
<comment type="caution">
    <text evidence="4">The sequence shown here is derived from an EMBL/GenBank/DDBJ whole genome shotgun (WGS) entry which is preliminary data.</text>
</comment>
<keyword evidence="2" id="KW-1133">Transmembrane helix</keyword>
<keyword evidence="5" id="KW-1185">Reference proteome</keyword>
<feature type="transmembrane region" description="Helical" evidence="2">
    <location>
        <begin position="12"/>
        <end position="33"/>
    </location>
</feature>
<keyword evidence="2" id="KW-0812">Transmembrane</keyword>
<evidence type="ECO:0000313" key="4">
    <source>
        <dbReference type="EMBL" id="KAK2946802.1"/>
    </source>
</evidence>
<name>A0ABQ9X4V4_9EUKA</name>
<dbReference type="InterPro" id="IPR001245">
    <property type="entry name" value="Ser-Thr/Tyr_kinase_cat_dom"/>
</dbReference>
<dbReference type="EMBL" id="JARBJD010000218">
    <property type="protein sequence ID" value="KAK2946802.1"/>
    <property type="molecule type" value="Genomic_DNA"/>
</dbReference>
<dbReference type="SUPFAM" id="SSF56112">
    <property type="entry name" value="Protein kinase-like (PK-like)"/>
    <property type="match status" value="1"/>
</dbReference>
<dbReference type="InterPro" id="IPR050167">
    <property type="entry name" value="Ser_Thr_protein_kinase"/>
</dbReference>
<dbReference type="Gene3D" id="1.10.510.10">
    <property type="entry name" value="Transferase(Phosphotransferase) domain 1"/>
    <property type="match status" value="1"/>
</dbReference>
<dbReference type="Pfam" id="PF07714">
    <property type="entry name" value="PK_Tyr_Ser-Thr"/>
    <property type="match status" value="1"/>
</dbReference>
<accession>A0ABQ9X4V4</accession>
<feature type="domain" description="Protein kinase" evidence="3">
    <location>
        <begin position="1"/>
        <end position="373"/>
    </location>
</feature>
<feature type="compositionally biased region" description="Basic and acidic residues" evidence="1">
    <location>
        <begin position="215"/>
        <end position="229"/>
    </location>
</feature>
<dbReference type="InterPro" id="IPR000719">
    <property type="entry name" value="Prot_kinase_dom"/>
</dbReference>
<sequence>MAQSVLDNMKSWIPLVLALVLLALFFIVILVCIRRRRKIAKDKSEEPKQELDAIEVKEDFECGNPNPETWGLSPSRTDIVVRSNETFNEDERRNELNTKKSAKESESTLCVGCMEPFELQHVNSKRSLYHVLHEEKATLDNARQTQIRIAKGLEHISLMNMAHPVLFELTSHYVLTGGDGSIWLMTSGTDQIRKSLDKKGEQTASADAPAALPNKEGDEAPRSLQEDKDADQPMLQLEEQHVHPSFPPPHPLHSSPQTEKQNVSHLTRWMAPEQGKNKEMNGKEVSVFRLGLVLYEIETGLVPFGETDAMNAHRQLETGIVPPLDRVVKSEMRDLIRECLSVDPKLRPTLSSIASTLESIEESPNAVKAYTFIS</sequence>
<evidence type="ECO:0000259" key="3">
    <source>
        <dbReference type="PROSITE" id="PS50011"/>
    </source>
</evidence>
<reference evidence="4 5" key="1">
    <citation type="journal article" date="2022" name="bioRxiv">
        <title>Genomics of Preaxostyla Flagellates Illuminates Evolutionary Transitions and the Path Towards Mitochondrial Loss.</title>
        <authorList>
            <person name="Novak L.V.F."/>
            <person name="Treitli S.C."/>
            <person name="Pyrih J."/>
            <person name="Halakuc P."/>
            <person name="Pipaliya S.V."/>
            <person name="Vacek V."/>
            <person name="Brzon O."/>
            <person name="Soukal P."/>
            <person name="Eme L."/>
            <person name="Dacks J.B."/>
            <person name="Karnkowska A."/>
            <person name="Elias M."/>
            <person name="Hampl V."/>
        </authorList>
    </citation>
    <scope>NUCLEOTIDE SEQUENCE [LARGE SCALE GENOMIC DNA]</scope>
    <source>
        <strain evidence="4">NAU3</strain>
        <tissue evidence="4">Gut</tissue>
    </source>
</reference>
<gene>
    <name evidence="4" type="ORF">BLNAU_18260</name>
</gene>